<comment type="caution">
    <text evidence="1">The sequence shown here is derived from an EMBL/GenBank/DDBJ whole genome shotgun (WGS) entry which is preliminary data.</text>
</comment>
<proteinExistence type="predicted"/>
<reference evidence="1" key="1">
    <citation type="journal article" date="2015" name="Nature">
        <title>Complex archaea that bridge the gap between prokaryotes and eukaryotes.</title>
        <authorList>
            <person name="Spang A."/>
            <person name="Saw J.H."/>
            <person name="Jorgensen S.L."/>
            <person name="Zaremba-Niedzwiedzka K."/>
            <person name="Martijn J."/>
            <person name="Lind A.E."/>
            <person name="van Eijk R."/>
            <person name="Schleper C."/>
            <person name="Guy L."/>
            <person name="Ettema T.J."/>
        </authorList>
    </citation>
    <scope>NUCLEOTIDE SEQUENCE</scope>
</reference>
<accession>A0A0F9E7N2</accession>
<dbReference type="EMBL" id="LAZR01026006">
    <property type="protein sequence ID" value="KKL70063.1"/>
    <property type="molecule type" value="Genomic_DNA"/>
</dbReference>
<protein>
    <submittedName>
        <fullName evidence="1">Uncharacterized protein</fullName>
    </submittedName>
</protein>
<gene>
    <name evidence="1" type="ORF">LCGC14_2108620</name>
</gene>
<name>A0A0F9E7N2_9ZZZZ</name>
<organism evidence="1">
    <name type="scientific">marine sediment metagenome</name>
    <dbReference type="NCBI Taxonomy" id="412755"/>
    <lineage>
        <taxon>unclassified sequences</taxon>
        <taxon>metagenomes</taxon>
        <taxon>ecological metagenomes</taxon>
    </lineage>
</organism>
<evidence type="ECO:0000313" key="1">
    <source>
        <dbReference type="EMBL" id="KKL70063.1"/>
    </source>
</evidence>
<dbReference type="AlphaFoldDB" id="A0A0F9E7N2"/>
<sequence length="112" mass="12676">MAKKNHYSIFKVDNSTPEYLHNTKLFIADFLEGTLELDEELTAAVALNGLVGNESLELVMIPGNKQPNDYVVGAVLMTFTLLSLEVKQVRGADQRRDYTYMTCLFYSTMEMV</sequence>